<accession>O26371</accession>
<dbReference type="PATRIC" id="fig|187420.15.peg.240"/>
<dbReference type="PaxDb" id="187420-MTH_271"/>
<dbReference type="AlphaFoldDB" id="O26371"/>
<sequence>MLMDADELAGMIRDIRKDIGHGDADIRIVDVVLDEKRDSLLIVAPDRSDKSAIIGKGGWVAGRLREKLGVGRVHVEAETDIIIRRHRVGLALERISELEGSFRVLKILEEALKMRMEYPSGLEFLLELSRSGADGPEVAVALSGGVDSSFSLIAAVKLGLRPFALTVDPGTIILPGHIRRSLEELCSLLGVRHEYIGAELGDIQSGALDGRFHPCGRCSGLIESTVMDKIRNMEIDTVIFGDLLSTGYQSVNVDDGILRVNLPALFAASKQEVRSVASLHGVRSSMNFGCPLLGEVHRRHPHLRRYSIQRVLRETRAGVLEPGEALDLIWSICSP</sequence>
<keyword evidence="2" id="KW-1185">Reference proteome</keyword>
<dbReference type="InterPro" id="IPR052188">
    <property type="entry name" value="Ni-pincer_cofactor_biosynth"/>
</dbReference>
<evidence type="ECO:0000313" key="1">
    <source>
        <dbReference type="EMBL" id="AAB84777.1"/>
    </source>
</evidence>
<reference evidence="1 2" key="1">
    <citation type="journal article" date="1997" name="J. Bacteriol.">
        <title>Complete genome sequence of Methanobacterium thermoautotrophicum deltaH: functional analysis and comparative genomics.</title>
        <authorList>
            <person name="Smith D.R."/>
            <person name="Doucette-Stamm L.A."/>
            <person name="Deloughery C."/>
            <person name="Lee H.-M."/>
            <person name="Dubois J."/>
            <person name="Aldredge T."/>
            <person name="Bashirzadeh R."/>
            <person name="Blakely D."/>
            <person name="Cook R."/>
            <person name="Gilbert K."/>
            <person name="Harrison D."/>
            <person name="Hoang L."/>
            <person name="Keagle P."/>
            <person name="Lumm W."/>
            <person name="Pothier B."/>
            <person name="Qiu D."/>
            <person name="Spadafora R."/>
            <person name="Vicare R."/>
            <person name="Wang Y."/>
            <person name="Wierzbowski J."/>
            <person name="Gibson R."/>
            <person name="Jiwani N."/>
            <person name="Caruso A."/>
            <person name="Bush D."/>
            <person name="Safer H."/>
            <person name="Patwell D."/>
            <person name="Prabhakar S."/>
            <person name="McDougall S."/>
            <person name="Shimer G."/>
            <person name="Goyal A."/>
            <person name="Pietrovski S."/>
            <person name="Church G.M."/>
            <person name="Daniels C.J."/>
            <person name="Mao J.-i."/>
            <person name="Rice P."/>
            <person name="Nolling J."/>
            <person name="Reeve J.N."/>
        </authorList>
    </citation>
    <scope>NUCLEOTIDE SEQUENCE [LARGE SCALE GENOMIC DNA]</scope>
    <source>
        <strain evidence="2">ATCC 29096 / DSM 1053 / JCM 10044 / NBRC 100330 / Delta H</strain>
    </source>
</reference>
<protein>
    <submittedName>
        <fullName evidence="1">Conserved protein</fullName>
    </submittedName>
</protein>
<organism evidence="1 2">
    <name type="scientific">Methanothermobacter thermautotrophicus (strain ATCC 29096 / DSM 1053 / JCM 10044 / NBRC 100330 / Delta H)</name>
    <name type="common">Methanobacterium thermoautotrophicum</name>
    <dbReference type="NCBI Taxonomy" id="187420"/>
    <lineage>
        <taxon>Archaea</taxon>
        <taxon>Methanobacteriati</taxon>
        <taxon>Methanobacteriota</taxon>
        <taxon>Methanomada group</taxon>
        <taxon>Methanobacteria</taxon>
        <taxon>Methanobacteriales</taxon>
        <taxon>Methanobacteriaceae</taxon>
        <taxon>Methanothermobacter</taxon>
    </lineage>
</organism>
<dbReference type="PANTHER" id="PTHR43169">
    <property type="entry name" value="EXSB FAMILY PROTEIN"/>
    <property type="match status" value="1"/>
</dbReference>
<dbReference type="PIR" id="C69134">
    <property type="entry name" value="C69134"/>
</dbReference>
<evidence type="ECO:0000313" key="2">
    <source>
        <dbReference type="Proteomes" id="UP000005223"/>
    </source>
</evidence>
<dbReference type="STRING" id="187420.MTH_271"/>
<dbReference type="EnsemblBacteria" id="AAB84777">
    <property type="protein sequence ID" value="AAB84777"/>
    <property type="gene ID" value="MTH_271"/>
</dbReference>
<name>O26371_METTH</name>
<dbReference type="SUPFAM" id="SSF52402">
    <property type="entry name" value="Adenine nucleotide alpha hydrolases-like"/>
    <property type="match status" value="1"/>
</dbReference>
<dbReference type="InterPro" id="IPR014729">
    <property type="entry name" value="Rossmann-like_a/b/a_fold"/>
</dbReference>
<dbReference type="Proteomes" id="UP000005223">
    <property type="component" value="Chromosome"/>
</dbReference>
<proteinExistence type="predicted"/>
<dbReference type="InParanoid" id="O26371"/>
<dbReference type="PANTHER" id="PTHR43169:SF1">
    <property type="entry name" value="ATPASE, PP-LOOP SUPERFAMILY-RELATED"/>
    <property type="match status" value="1"/>
</dbReference>
<gene>
    <name evidence="1" type="ordered locus">MTH_271</name>
</gene>
<dbReference type="KEGG" id="mth:MTH_271"/>
<dbReference type="Gene3D" id="3.40.50.620">
    <property type="entry name" value="HUPs"/>
    <property type="match status" value="1"/>
</dbReference>
<dbReference type="EMBL" id="AE000666">
    <property type="protein sequence ID" value="AAB84777.1"/>
    <property type="molecule type" value="Genomic_DNA"/>
</dbReference>
<dbReference type="HOGENOM" id="CLU_077587_0_0_2"/>